<feature type="region of interest" description="Disordered" evidence="1">
    <location>
        <begin position="213"/>
        <end position="329"/>
    </location>
</feature>
<feature type="compositionally biased region" description="Polar residues" evidence="1">
    <location>
        <begin position="265"/>
        <end position="276"/>
    </location>
</feature>
<dbReference type="OrthoDB" id="3439209at2759"/>
<name>A0A086TI36_HAPC1</name>
<evidence type="ECO:0000256" key="1">
    <source>
        <dbReference type="SAM" id="MobiDB-lite"/>
    </source>
</evidence>
<proteinExistence type="predicted"/>
<feature type="compositionally biased region" description="Polar residues" evidence="1">
    <location>
        <begin position="63"/>
        <end position="72"/>
    </location>
</feature>
<dbReference type="EMBL" id="JPKY01000001">
    <property type="protein sequence ID" value="KFH49018.1"/>
    <property type="molecule type" value="Genomic_DNA"/>
</dbReference>
<organism evidence="2 3">
    <name type="scientific">Hapsidospora chrysogenum (strain ATCC 11550 / CBS 779.69 / DSM 880 / IAM 14645 / JCM 23072 / IMI 49137)</name>
    <name type="common">Acremonium chrysogenum</name>
    <dbReference type="NCBI Taxonomy" id="857340"/>
    <lineage>
        <taxon>Eukaryota</taxon>
        <taxon>Fungi</taxon>
        <taxon>Dikarya</taxon>
        <taxon>Ascomycota</taxon>
        <taxon>Pezizomycotina</taxon>
        <taxon>Sordariomycetes</taxon>
        <taxon>Hypocreomycetidae</taxon>
        <taxon>Hypocreales</taxon>
        <taxon>Bionectriaceae</taxon>
        <taxon>Hapsidospora</taxon>
    </lineage>
</organism>
<evidence type="ECO:0000313" key="2">
    <source>
        <dbReference type="EMBL" id="KFH49018.1"/>
    </source>
</evidence>
<comment type="caution">
    <text evidence="2">The sequence shown here is derived from an EMBL/GenBank/DDBJ whole genome shotgun (WGS) entry which is preliminary data.</text>
</comment>
<evidence type="ECO:0008006" key="4">
    <source>
        <dbReference type="Google" id="ProtNLM"/>
    </source>
</evidence>
<evidence type="ECO:0000313" key="3">
    <source>
        <dbReference type="Proteomes" id="UP000029964"/>
    </source>
</evidence>
<sequence length="445" mass="48089">MDGDGTFQLLREELNFMDALFQGANDGLGRIIELESSPCAVTGTTDGTCVNQVPPSLGDDETSPASCSSMVTDNPDKPLLEPTLVHSKSDEQLALQEHMPSASPYMVPSTTLPWGAGGGVLPDQFGFYEGDASAAQYAYPTGNDIGAAQPASLLPWRSVLHSRSPGDAHSTLCPAQLGPAPCPLPSSTSSCITPKDESVISLSDWECESLSAASEKHAPLPAASHHQIQTENAPDDDRSSQNHGQRQKRTSLPGSRPRVYPNEQRPATINPNTGTPYQAIYTKPPSPSQITTPSPPSPSRNPRKSFPGETSRAGSIARRIPSATGPARAARDSFLLQCRAAGMSYKQLKEYGNLPEAESTLRGRYRVLTKSKQERVRCPVWTDRDVELLKAAVEKVKRRKRQGCGGGDKLRWTDVARDIGEAGCSYPFGVMACKKKWDEVRDDDE</sequence>
<feature type="region of interest" description="Disordered" evidence="1">
    <location>
        <begin position="55"/>
        <end position="77"/>
    </location>
</feature>
<reference evidence="3" key="1">
    <citation type="journal article" date="2014" name="Genome Announc.">
        <title>Genome sequence and annotation of Acremonium chrysogenum, producer of the beta-lactam antibiotic cephalosporin C.</title>
        <authorList>
            <person name="Terfehr D."/>
            <person name="Dahlmann T.A."/>
            <person name="Specht T."/>
            <person name="Zadra I."/>
            <person name="Kuernsteiner H."/>
            <person name="Kueck U."/>
        </authorList>
    </citation>
    <scope>NUCLEOTIDE SEQUENCE [LARGE SCALE GENOMIC DNA]</scope>
    <source>
        <strain evidence="3">ATCC 11550 / CBS 779.69 / DSM 880 / IAM 14645 / JCM 23072 / IMI 49137</strain>
    </source>
</reference>
<protein>
    <recommendedName>
        <fullName evidence="4">Myb-like domain-containing protein</fullName>
    </recommendedName>
</protein>
<dbReference type="HOGENOM" id="CLU_615320_0_0_1"/>
<dbReference type="STRING" id="857340.A0A086TI36"/>
<gene>
    <name evidence="2" type="ORF">ACRE_000040</name>
</gene>
<dbReference type="AlphaFoldDB" id="A0A086TI36"/>
<accession>A0A086TI36</accession>
<dbReference type="Proteomes" id="UP000029964">
    <property type="component" value="Unassembled WGS sequence"/>
</dbReference>
<keyword evidence="3" id="KW-1185">Reference proteome</keyword>